<keyword evidence="8" id="KW-0418">Kinase</keyword>
<evidence type="ECO:0000259" key="13">
    <source>
        <dbReference type="PROSITE" id="PS50885"/>
    </source>
</evidence>
<dbReference type="PROSITE" id="PS50109">
    <property type="entry name" value="HIS_KIN"/>
    <property type="match status" value="1"/>
</dbReference>
<keyword evidence="11" id="KW-0812">Transmembrane</keyword>
<evidence type="ECO:0000256" key="4">
    <source>
        <dbReference type="ARBA" id="ARBA00022475"/>
    </source>
</evidence>
<keyword evidence="6" id="KW-0808">Transferase</keyword>
<dbReference type="CDD" id="cd00082">
    <property type="entry name" value="HisKA"/>
    <property type="match status" value="1"/>
</dbReference>
<dbReference type="InterPro" id="IPR003660">
    <property type="entry name" value="HAMP_dom"/>
</dbReference>
<feature type="transmembrane region" description="Helical" evidence="11">
    <location>
        <begin position="36"/>
        <end position="58"/>
    </location>
</feature>
<name>A0ABV6G0W2_9GAMM</name>
<dbReference type="SMART" id="SM00388">
    <property type="entry name" value="HisKA"/>
    <property type="match status" value="1"/>
</dbReference>
<sequence>MALQTGRTPSIYQDTDSGPSARWSSTRSTNGGFRRLYLMLFISLLLIFLVGLGAAWLINDWRQDSYRQRLASAPMALLTALVASQPADARDQWLSAYEDELGIRLAMSDPETLRLGFLERYRLNNGGVLARRAEGESGWQLYRELPGEDGAVLAAQFVGLSERQPILLVSLLRQWLELAPEAERETRFRSLRQRMAVGMGLGSGTPPGLSERQLASFNDGHVVINIGADRANLSFYASLPGGRWLMVGPLRPFEPLPLMVIAAVMAMLLLLFGMVIYLLLRSLERRLTRLEQITLRFTSGDFGARAEPGQEYLTQLEQSFNTMADQVQSVLSSQQELMRAVSHEFRTPVARVRFALQMVDDMSDSPAIRRLLGGVDDDIEAIDRLIDEILTYARLDNTADGSIPLAPITLAVGDMADEVVKTLTTLFPRLTLEVVGDSALRVHADRRYLQRALQNLVVNACHHAESRVRIQLTGDNQSVYISVEDDGPGVPEQSRRRIFKPFARLDDSRTRQRERNGGYGLGLAIVARVMEWHDGHVEVDSAPELGGARFILCLPREWSDDDEVS</sequence>
<feature type="region of interest" description="Disordered" evidence="10">
    <location>
        <begin position="1"/>
        <end position="28"/>
    </location>
</feature>
<dbReference type="InterPro" id="IPR004358">
    <property type="entry name" value="Sig_transdc_His_kin-like_C"/>
</dbReference>
<evidence type="ECO:0000256" key="6">
    <source>
        <dbReference type="ARBA" id="ARBA00022679"/>
    </source>
</evidence>
<evidence type="ECO:0000313" key="15">
    <source>
        <dbReference type="Proteomes" id="UP001589814"/>
    </source>
</evidence>
<dbReference type="GO" id="GO:0005524">
    <property type="term" value="F:ATP binding"/>
    <property type="evidence" value="ECO:0007669"/>
    <property type="project" value="UniProtKB-KW"/>
</dbReference>
<keyword evidence="11" id="KW-1133">Transmembrane helix</keyword>
<protein>
    <recommendedName>
        <fullName evidence="3">histidine kinase</fullName>
        <ecNumber evidence="3">2.7.13.3</ecNumber>
    </recommendedName>
</protein>
<dbReference type="Proteomes" id="UP001589814">
    <property type="component" value="Unassembled WGS sequence"/>
</dbReference>
<dbReference type="SMART" id="SM00387">
    <property type="entry name" value="HATPase_c"/>
    <property type="match status" value="1"/>
</dbReference>
<feature type="transmembrane region" description="Helical" evidence="11">
    <location>
        <begin position="256"/>
        <end position="280"/>
    </location>
</feature>
<keyword evidence="11" id="KW-0472">Membrane</keyword>
<organism evidence="14 15">
    <name type="scientific">Kushneria aurantia</name>
    <dbReference type="NCBI Taxonomy" id="504092"/>
    <lineage>
        <taxon>Bacteria</taxon>
        <taxon>Pseudomonadati</taxon>
        <taxon>Pseudomonadota</taxon>
        <taxon>Gammaproteobacteria</taxon>
        <taxon>Oceanospirillales</taxon>
        <taxon>Halomonadaceae</taxon>
        <taxon>Kushneria</taxon>
    </lineage>
</organism>
<dbReference type="RefSeq" id="WP_019952867.1">
    <property type="nucleotide sequence ID" value="NZ_JBHLVX010000016.1"/>
</dbReference>
<evidence type="ECO:0000256" key="1">
    <source>
        <dbReference type="ARBA" id="ARBA00000085"/>
    </source>
</evidence>
<evidence type="ECO:0000256" key="5">
    <source>
        <dbReference type="ARBA" id="ARBA00022553"/>
    </source>
</evidence>
<keyword evidence="9 14" id="KW-0067">ATP-binding</keyword>
<dbReference type="InterPro" id="IPR036097">
    <property type="entry name" value="HisK_dim/P_sf"/>
</dbReference>
<dbReference type="Pfam" id="PF00512">
    <property type="entry name" value="HisKA"/>
    <property type="match status" value="1"/>
</dbReference>
<evidence type="ECO:0000256" key="2">
    <source>
        <dbReference type="ARBA" id="ARBA00004651"/>
    </source>
</evidence>
<keyword evidence="7" id="KW-0547">Nucleotide-binding</keyword>
<dbReference type="InterPro" id="IPR003661">
    <property type="entry name" value="HisK_dim/P_dom"/>
</dbReference>
<comment type="caution">
    <text evidence="14">The sequence shown here is derived from an EMBL/GenBank/DDBJ whole genome shotgun (WGS) entry which is preliminary data.</text>
</comment>
<evidence type="ECO:0000256" key="9">
    <source>
        <dbReference type="ARBA" id="ARBA00022840"/>
    </source>
</evidence>
<dbReference type="Gene3D" id="1.10.287.130">
    <property type="match status" value="1"/>
</dbReference>
<evidence type="ECO:0000256" key="10">
    <source>
        <dbReference type="SAM" id="MobiDB-lite"/>
    </source>
</evidence>
<dbReference type="InterPro" id="IPR003594">
    <property type="entry name" value="HATPase_dom"/>
</dbReference>
<evidence type="ECO:0000259" key="12">
    <source>
        <dbReference type="PROSITE" id="PS50109"/>
    </source>
</evidence>
<dbReference type="PANTHER" id="PTHR44936:SF10">
    <property type="entry name" value="SENSOR PROTEIN RSTB"/>
    <property type="match status" value="1"/>
</dbReference>
<keyword evidence="15" id="KW-1185">Reference proteome</keyword>
<keyword evidence="5" id="KW-0597">Phosphoprotein</keyword>
<dbReference type="EC" id="2.7.13.3" evidence="3"/>
<dbReference type="EMBL" id="JBHLVX010000016">
    <property type="protein sequence ID" value="MFC0267285.1"/>
    <property type="molecule type" value="Genomic_DNA"/>
</dbReference>
<evidence type="ECO:0000256" key="3">
    <source>
        <dbReference type="ARBA" id="ARBA00012438"/>
    </source>
</evidence>
<feature type="domain" description="HAMP" evidence="13">
    <location>
        <begin position="281"/>
        <end position="332"/>
    </location>
</feature>
<dbReference type="SMART" id="SM00304">
    <property type="entry name" value="HAMP"/>
    <property type="match status" value="1"/>
</dbReference>
<gene>
    <name evidence="14" type="ORF">ACFFHW_04620</name>
</gene>
<evidence type="ECO:0000256" key="8">
    <source>
        <dbReference type="ARBA" id="ARBA00022777"/>
    </source>
</evidence>
<comment type="catalytic activity">
    <reaction evidence="1">
        <text>ATP + protein L-histidine = ADP + protein N-phospho-L-histidine.</text>
        <dbReference type="EC" id="2.7.13.3"/>
    </reaction>
</comment>
<dbReference type="InterPro" id="IPR005467">
    <property type="entry name" value="His_kinase_dom"/>
</dbReference>
<reference evidence="14 15" key="1">
    <citation type="submission" date="2024-09" db="EMBL/GenBank/DDBJ databases">
        <authorList>
            <person name="Sun Q."/>
            <person name="Mori K."/>
        </authorList>
    </citation>
    <scope>NUCLEOTIDE SEQUENCE [LARGE SCALE GENOMIC DNA]</scope>
    <source>
        <strain evidence="14 15">CCM 7415</strain>
    </source>
</reference>
<dbReference type="Gene3D" id="3.30.565.10">
    <property type="entry name" value="Histidine kinase-like ATPase, C-terminal domain"/>
    <property type="match status" value="1"/>
</dbReference>
<feature type="domain" description="Histidine kinase" evidence="12">
    <location>
        <begin position="340"/>
        <end position="558"/>
    </location>
</feature>
<keyword evidence="4" id="KW-1003">Cell membrane</keyword>
<dbReference type="PANTHER" id="PTHR44936">
    <property type="entry name" value="SENSOR PROTEIN CREC"/>
    <property type="match status" value="1"/>
</dbReference>
<evidence type="ECO:0000256" key="7">
    <source>
        <dbReference type="ARBA" id="ARBA00022741"/>
    </source>
</evidence>
<accession>A0ABV6G0W2</accession>
<dbReference type="Pfam" id="PF02518">
    <property type="entry name" value="HATPase_c"/>
    <property type="match status" value="1"/>
</dbReference>
<dbReference type="SUPFAM" id="SSF55874">
    <property type="entry name" value="ATPase domain of HSP90 chaperone/DNA topoisomerase II/histidine kinase"/>
    <property type="match status" value="1"/>
</dbReference>
<evidence type="ECO:0000313" key="14">
    <source>
        <dbReference type="EMBL" id="MFC0267285.1"/>
    </source>
</evidence>
<dbReference type="PRINTS" id="PR00344">
    <property type="entry name" value="BCTRLSENSOR"/>
</dbReference>
<dbReference type="InterPro" id="IPR050980">
    <property type="entry name" value="2C_sensor_his_kinase"/>
</dbReference>
<dbReference type="InterPro" id="IPR036890">
    <property type="entry name" value="HATPase_C_sf"/>
</dbReference>
<proteinExistence type="predicted"/>
<dbReference type="Gene3D" id="6.10.340.10">
    <property type="match status" value="1"/>
</dbReference>
<dbReference type="PROSITE" id="PS50885">
    <property type="entry name" value="HAMP"/>
    <property type="match status" value="1"/>
</dbReference>
<comment type="subcellular location">
    <subcellularLocation>
        <location evidence="2">Cell membrane</location>
        <topology evidence="2">Multi-pass membrane protein</topology>
    </subcellularLocation>
</comment>
<dbReference type="SUPFAM" id="SSF47384">
    <property type="entry name" value="Homodimeric domain of signal transducing histidine kinase"/>
    <property type="match status" value="1"/>
</dbReference>
<evidence type="ECO:0000256" key="11">
    <source>
        <dbReference type="SAM" id="Phobius"/>
    </source>
</evidence>